<protein>
    <submittedName>
        <fullName evidence="1">UPF0271 protein</fullName>
    </submittedName>
</protein>
<dbReference type="InterPro" id="IPR011330">
    <property type="entry name" value="Glyco_hydro/deAcase_b/a-brl"/>
</dbReference>
<dbReference type="PANTHER" id="PTHR30292">
    <property type="entry name" value="UNCHARACTERIZED PROTEIN YBGL-RELATED"/>
    <property type="match status" value="1"/>
</dbReference>
<proteinExistence type="predicted"/>
<dbReference type="Gene3D" id="3.20.20.370">
    <property type="entry name" value="Glycoside hydrolase/deacetylase"/>
    <property type="match status" value="1"/>
</dbReference>
<dbReference type="OrthoDB" id="9773478at2"/>
<accession>A0A1I1KPE6</accession>
<reference evidence="1 2" key="1">
    <citation type="submission" date="2016-10" db="EMBL/GenBank/DDBJ databases">
        <authorList>
            <person name="de Groot N.N."/>
        </authorList>
    </citation>
    <scope>NUCLEOTIDE SEQUENCE [LARGE SCALE GENOMIC DNA]</scope>
    <source>
        <strain evidence="1 2">DSM 22900</strain>
    </source>
</reference>
<name>A0A1I1KPE6_9SPHI</name>
<dbReference type="Proteomes" id="UP000199577">
    <property type="component" value="Unassembled WGS sequence"/>
</dbReference>
<dbReference type="PANTHER" id="PTHR30292:SF0">
    <property type="entry name" value="5-OXOPROLINASE SUBUNIT A"/>
    <property type="match status" value="1"/>
</dbReference>
<dbReference type="SUPFAM" id="SSF88713">
    <property type="entry name" value="Glycoside hydrolase/deacetylase"/>
    <property type="match status" value="1"/>
</dbReference>
<evidence type="ECO:0000313" key="2">
    <source>
        <dbReference type="Proteomes" id="UP000199577"/>
    </source>
</evidence>
<organism evidence="1 2">
    <name type="scientific">Parapedobacter composti</name>
    <dbReference type="NCBI Taxonomy" id="623281"/>
    <lineage>
        <taxon>Bacteria</taxon>
        <taxon>Pseudomonadati</taxon>
        <taxon>Bacteroidota</taxon>
        <taxon>Sphingobacteriia</taxon>
        <taxon>Sphingobacteriales</taxon>
        <taxon>Sphingobacteriaceae</taxon>
        <taxon>Parapedobacter</taxon>
    </lineage>
</organism>
<dbReference type="GO" id="GO:0005975">
    <property type="term" value="P:carbohydrate metabolic process"/>
    <property type="evidence" value="ECO:0007669"/>
    <property type="project" value="InterPro"/>
</dbReference>
<dbReference type="CDD" id="cd10787">
    <property type="entry name" value="LamB_YcsF_like"/>
    <property type="match status" value="1"/>
</dbReference>
<dbReference type="AlphaFoldDB" id="A0A1I1KPE6"/>
<dbReference type="EMBL" id="FOLL01000016">
    <property type="protein sequence ID" value="SFC62475.1"/>
    <property type="molecule type" value="Genomic_DNA"/>
</dbReference>
<evidence type="ECO:0000313" key="1">
    <source>
        <dbReference type="EMBL" id="SFC62475.1"/>
    </source>
</evidence>
<dbReference type="Pfam" id="PF03746">
    <property type="entry name" value="LamB_YcsF"/>
    <property type="match status" value="1"/>
</dbReference>
<dbReference type="RefSeq" id="WP_090974530.1">
    <property type="nucleotide sequence ID" value="NZ_FOLL01000016.1"/>
</dbReference>
<dbReference type="STRING" id="623281.SAMN05421747_116114"/>
<sequence length="245" mass="26355">MKTIDLNCDIGETPGNEPNTAEEALIAQVSSVNIACGFHAGDPQRMELTVRSAIRHRVAIGAHPGLPDREGFGRRELPVSADEVYQITLYQIGALYSFTKAAGGSLHHVKAHGALYNMAARNRELAEALVTAVYDFDPCLFIYALDGSEMVKVAREKGLRVATEGFIDRAYEPDGTLTPRNVAGAVIEDMREATGQALLLADKLDTLCLHSDGIHALPLIGAVRDALNRAGIRIKAPGSLDSRPL</sequence>
<gene>
    <name evidence="1" type="ORF">SAMN05421747_116114</name>
</gene>
<dbReference type="InterPro" id="IPR005501">
    <property type="entry name" value="LamB/YcsF/PxpA-like"/>
</dbReference>
<keyword evidence="2" id="KW-1185">Reference proteome</keyword>
<dbReference type="NCBIfam" id="NF003814">
    <property type="entry name" value="PRK05406.1-3"/>
    <property type="match status" value="1"/>
</dbReference>